<name>A0A411WSS9_9BURK</name>
<accession>A0A411WSS9</accession>
<organism evidence="3 6">
    <name type="scientific">Pseudoduganella albidiflava</name>
    <dbReference type="NCBI Taxonomy" id="321983"/>
    <lineage>
        <taxon>Bacteria</taxon>
        <taxon>Pseudomonadati</taxon>
        <taxon>Pseudomonadota</taxon>
        <taxon>Betaproteobacteria</taxon>
        <taxon>Burkholderiales</taxon>
        <taxon>Oxalobacteraceae</taxon>
        <taxon>Telluria group</taxon>
        <taxon>Pseudoduganella</taxon>
    </lineage>
</organism>
<dbReference type="Proteomes" id="UP000292307">
    <property type="component" value="Chromosome"/>
</dbReference>
<dbReference type="NCBIfam" id="TIGR02595">
    <property type="entry name" value="PEP_CTERM"/>
    <property type="match status" value="1"/>
</dbReference>
<feature type="signal peptide" evidence="1">
    <location>
        <begin position="1"/>
        <end position="21"/>
    </location>
</feature>
<feature type="domain" description="Ice-binding protein C-terminal" evidence="2">
    <location>
        <begin position="166"/>
        <end position="188"/>
    </location>
</feature>
<keyword evidence="1" id="KW-0732">Signal</keyword>
<evidence type="ECO:0000259" key="2">
    <source>
        <dbReference type="Pfam" id="PF07589"/>
    </source>
</evidence>
<dbReference type="PROSITE" id="PS00018">
    <property type="entry name" value="EF_HAND_1"/>
    <property type="match status" value="1"/>
</dbReference>
<dbReference type="EMBL" id="BMWV01000010">
    <property type="protein sequence ID" value="GGY54250.1"/>
    <property type="molecule type" value="Genomic_DNA"/>
</dbReference>
<evidence type="ECO:0000313" key="5">
    <source>
        <dbReference type="Proteomes" id="UP000292307"/>
    </source>
</evidence>
<dbReference type="InterPro" id="IPR013424">
    <property type="entry name" value="Ice-binding_C"/>
</dbReference>
<evidence type="ECO:0000313" key="6">
    <source>
        <dbReference type="Proteomes" id="UP000628442"/>
    </source>
</evidence>
<reference evidence="3" key="3">
    <citation type="submission" date="2022-12" db="EMBL/GenBank/DDBJ databases">
        <authorList>
            <person name="Sun Q."/>
            <person name="Kim S."/>
        </authorList>
    </citation>
    <scope>NUCLEOTIDE SEQUENCE</scope>
    <source>
        <strain evidence="3">KCTC 12343</strain>
    </source>
</reference>
<dbReference type="InterPro" id="IPR018247">
    <property type="entry name" value="EF_Hand_1_Ca_BS"/>
</dbReference>
<proteinExistence type="predicted"/>
<reference evidence="4 5" key="2">
    <citation type="submission" date="2019-02" db="EMBL/GenBank/DDBJ databases">
        <title>Draft Genome Sequences of Six Type Strains of the Genus Massilia.</title>
        <authorList>
            <person name="Miess H."/>
            <person name="Frediansyhah A."/>
            <person name="Gross H."/>
        </authorList>
    </citation>
    <scope>NUCLEOTIDE SEQUENCE [LARGE SCALE GENOMIC DNA]</scope>
    <source>
        <strain evidence="4 5">DSM 17472</strain>
    </source>
</reference>
<dbReference type="Pfam" id="PF07589">
    <property type="entry name" value="PEP-CTERM"/>
    <property type="match status" value="1"/>
</dbReference>
<keyword evidence="5" id="KW-1185">Reference proteome</keyword>
<dbReference type="OrthoDB" id="8756071at2"/>
<evidence type="ECO:0000313" key="4">
    <source>
        <dbReference type="EMBL" id="QBH99829.1"/>
    </source>
</evidence>
<dbReference type="EMBL" id="CP036401">
    <property type="protein sequence ID" value="QBH99829.1"/>
    <property type="molecule type" value="Genomic_DNA"/>
</dbReference>
<evidence type="ECO:0000313" key="3">
    <source>
        <dbReference type="EMBL" id="GGY54250.1"/>
    </source>
</evidence>
<gene>
    <name evidence="4" type="ORF">EYF70_02460</name>
    <name evidence="3" type="ORF">GCM10007387_40600</name>
</gene>
<evidence type="ECO:0000256" key="1">
    <source>
        <dbReference type="SAM" id="SignalP"/>
    </source>
</evidence>
<dbReference type="Proteomes" id="UP000628442">
    <property type="component" value="Unassembled WGS sequence"/>
</dbReference>
<sequence>MLKRAFATFILSTFGAAGVSAETLTFQYTGFENAWNGEFLADFVLKGVVTGYDANHDGALTRKEVQHFRFGDLDLDGEYYGSIDIGAPLCGNNGEGASWCLESFSYSATGGLQFEAYWGYSDEMIGFSTGVTAGSTYQYLGYLPGEEYYLNWTPETRFEHSMSPLPVPEPATYAMLGLGLAVLAARRRAG</sequence>
<reference evidence="3" key="1">
    <citation type="journal article" date="2014" name="Int. J. Syst. Evol. Microbiol.">
        <title>Complete genome sequence of Corynebacterium casei LMG S-19264T (=DSM 44701T), isolated from a smear-ripened cheese.</title>
        <authorList>
            <consortium name="US DOE Joint Genome Institute (JGI-PGF)"/>
            <person name="Walter F."/>
            <person name="Albersmeier A."/>
            <person name="Kalinowski J."/>
            <person name="Ruckert C."/>
        </authorList>
    </citation>
    <scope>NUCLEOTIDE SEQUENCE</scope>
    <source>
        <strain evidence="3">KCTC 12343</strain>
    </source>
</reference>
<feature type="chain" id="PRO_5044601516" evidence="1">
    <location>
        <begin position="22"/>
        <end position="190"/>
    </location>
</feature>
<protein>
    <submittedName>
        <fullName evidence="4">PEP-CTERM sorting domain-containing protein</fullName>
    </submittedName>
</protein>
<dbReference type="RefSeq" id="WP_131143979.1">
    <property type="nucleotide sequence ID" value="NZ_BMWV01000010.1"/>
</dbReference>
<dbReference type="AlphaFoldDB" id="A0A411WSS9"/>